<comment type="pathway">
    <text evidence="3">Sphingolipid metabolism.</text>
</comment>
<evidence type="ECO:0000256" key="8">
    <source>
        <dbReference type="SAM" id="MobiDB-lite"/>
    </source>
</evidence>
<feature type="transmembrane region" description="Helical" evidence="9">
    <location>
        <begin position="335"/>
        <end position="355"/>
    </location>
</feature>
<evidence type="ECO:0000256" key="5">
    <source>
        <dbReference type="ARBA" id="ARBA00022989"/>
    </source>
</evidence>
<keyword evidence="6 7" id="KW-0472">Membrane</keyword>
<keyword evidence="4 7" id="KW-0812">Transmembrane</keyword>
<feature type="domain" description="TLC" evidence="10">
    <location>
        <begin position="161"/>
        <end position="363"/>
    </location>
</feature>
<dbReference type="InterPro" id="IPR016439">
    <property type="entry name" value="Lag1/Lac1-like"/>
</dbReference>
<dbReference type="PANTHER" id="PTHR12560:SF0">
    <property type="entry name" value="LD18904P"/>
    <property type="match status" value="1"/>
</dbReference>
<evidence type="ECO:0000256" key="9">
    <source>
        <dbReference type="SAM" id="Phobius"/>
    </source>
</evidence>
<evidence type="ECO:0000256" key="6">
    <source>
        <dbReference type="ARBA" id="ARBA00023136"/>
    </source>
</evidence>
<dbReference type="SMART" id="SM00724">
    <property type="entry name" value="TLC"/>
    <property type="match status" value="1"/>
</dbReference>
<comment type="caution">
    <text evidence="11">The sequence shown here is derived from an EMBL/GenBank/DDBJ whole genome shotgun (WGS) entry which is preliminary data.</text>
</comment>
<feature type="transmembrane region" description="Helical" evidence="9">
    <location>
        <begin position="67"/>
        <end position="86"/>
    </location>
</feature>
<dbReference type="PANTHER" id="PTHR12560">
    <property type="entry name" value="LONGEVITY ASSURANCE FACTOR 1 LAG1"/>
    <property type="match status" value="1"/>
</dbReference>
<dbReference type="InterPro" id="IPR006634">
    <property type="entry name" value="TLC-dom"/>
</dbReference>
<dbReference type="AlphaFoldDB" id="A0AAW0XSB9"/>
<evidence type="ECO:0000313" key="11">
    <source>
        <dbReference type="EMBL" id="KAK8745850.1"/>
    </source>
</evidence>
<proteinExistence type="predicted"/>
<sequence>MSTIKSYTEVFMSATITQYLTNNTLVGDFLRQVSESVWRADFWLPSGLTWQDLQSTDNLQFPEFSDVWIYPLLFSLVFLFFQYNFLEPLVLAPLAKAVGISNFRPPPPPPNSSMAIIFHRYGRKVPEAVLVEASRESKLSVRQAERWIRACYKATRVNKHDLFLSAGVNVISHTIFFIGGWLIMYFKPWVWNITLCWQNYPYHNVDADVWWYYMTVLTFFWASTISDIGQPRRISEGKLKIIVHHVLTVILMTFSWVCNFTRIGTLVLLVHECADIPLLLAKMCIYAKKQTASNIFFVVFLVLWLATRCVMYPFWVMRSVFFEATTYMFMPSAYIFFFLLTAVLVLNLMWTLLIFRTLIRLLQKKGPLKEEKSSTESEDEVEETKKEE</sequence>
<dbReference type="EMBL" id="JARKIK010000018">
    <property type="protein sequence ID" value="KAK8745850.1"/>
    <property type="molecule type" value="Genomic_DNA"/>
</dbReference>
<dbReference type="GO" id="GO:0046513">
    <property type="term" value="P:ceramide biosynthetic process"/>
    <property type="evidence" value="ECO:0007669"/>
    <property type="project" value="InterPro"/>
</dbReference>
<gene>
    <name evidence="11" type="ORF">OTU49_000049</name>
</gene>
<feature type="transmembrane region" description="Helical" evidence="9">
    <location>
        <begin position="293"/>
        <end position="315"/>
    </location>
</feature>
<dbReference type="GO" id="GO:0050291">
    <property type="term" value="F:sphingosine N-acyltransferase activity"/>
    <property type="evidence" value="ECO:0007669"/>
    <property type="project" value="InterPro"/>
</dbReference>
<organism evidence="11 12">
    <name type="scientific">Cherax quadricarinatus</name>
    <name type="common">Australian red claw crayfish</name>
    <dbReference type="NCBI Taxonomy" id="27406"/>
    <lineage>
        <taxon>Eukaryota</taxon>
        <taxon>Metazoa</taxon>
        <taxon>Ecdysozoa</taxon>
        <taxon>Arthropoda</taxon>
        <taxon>Crustacea</taxon>
        <taxon>Multicrustacea</taxon>
        <taxon>Malacostraca</taxon>
        <taxon>Eumalacostraca</taxon>
        <taxon>Eucarida</taxon>
        <taxon>Decapoda</taxon>
        <taxon>Pleocyemata</taxon>
        <taxon>Astacidea</taxon>
        <taxon>Parastacoidea</taxon>
        <taxon>Parastacidae</taxon>
        <taxon>Cherax</taxon>
    </lineage>
</organism>
<evidence type="ECO:0000256" key="7">
    <source>
        <dbReference type="PROSITE-ProRule" id="PRU00205"/>
    </source>
</evidence>
<evidence type="ECO:0000256" key="1">
    <source>
        <dbReference type="ARBA" id="ARBA00004141"/>
    </source>
</evidence>
<accession>A0AAW0XSB9</accession>
<name>A0AAW0XSB9_CHEQU</name>
<comment type="subcellular location">
    <subcellularLocation>
        <location evidence="1">Membrane</location>
        <topology evidence="1">Multi-pass membrane protein</topology>
    </subcellularLocation>
</comment>
<keyword evidence="12" id="KW-1185">Reference proteome</keyword>
<feature type="region of interest" description="Disordered" evidence="8">
    <location>
        <begin position="366"/>
        <end position="388"/>
    </location>
</feature>
<protein>
    <recommendedName>
        <fullName evidence="10">TLC domain-containing protein</fullName>
    </recommendedName>
</protein>
<evidence type="ECO:0000256" key="3">
    <source>
        <dbReference type="ARBA" id="ARBA00004991"/>
    </source>
</evidence>
<dbReference type="PROSITE" id="PS50922">
    <property type="entry name" value="TLC"/>
    <property type="match status" value="1"/>
</dbReference>
<reference evidence="11 12" key="1">
    <citation type="journal article" date="2024" name="BMC Genomics">
        <title>Genome assembly of redclaw crayfish (Cherax quadricarinatus) provides insights into its immune adaptation and hypoxia tolerance.</title>
        <authorList>
            <person name="Liu Z."/>
            <person name="Zheng J."/>
            <person name="Li H."/>
            <person name="Fang K."/>
            <person name="Wang S."/>
            <person name="He J."/>
            <person name="Zhou D."/>
            <person name="Weng S."/>
            <person name="Chi M."/>
            <person name="Gu Z."/>
            <person name="He J."/>
            <person name="Li F."/>
            <person name="Wang M."/>
        </authorList>
    </citation>
    <scope>NUCLEOTIDE SEQUENCE [LARGE SCALE GENOMIC DNA]</scope>
    <source>
        <strain evidence="11">ZL_2023a</strain>
    </source>
</reference>
<feature type="transmembrane region" description="Helical" evidence="9">
    <location>
        <begin position="210"/>
        <end position="229"/>
    </location>
</feature>
<evidence type="ECO:0000259" key="10">
    <source>
        <dbReference type="PROSITE" id="PS50922"/>
    </source>
</evidence>
<dbReference type="Proteomes" id="UP001445076">
    <property type="component" value="Unassembled WGS sequence"/>
</dbReference>
<feature type="transmembrane region" description="Helical" evidence="9">
    <location>
        <begin position="162"/>
        <end position="184"/>
    </location>
</feature>
<evidence type="ECO:0000256" key="4">
    <source>
        <dbReference type="ARBA" id="ARBA00022692"/>
    </source>
</evidence>
<dbReference type="GO" id="GO:0016020">
    <property type="term" value="C:membrane"/>
    <property type="evidence" value="ECO:0007669"/>
    <property type="project" value="UniProtKB-SubCell"/>
</dbReference>
<comment type="pathway">
    <text evidence="2">Lipid metabolism; sphingolipid metabolism.</text>
</comment>
<keyword evidence="5 9" id="KW-1133">Transmembrane helix</keyword>
<dbReference type="PIRSF" id="PIRSF005225">
    <property type="entry name" value="LAG1_LAC1"/>
    <property type="match status" value="1"/>
</dbReference>
<dbReference type="Pfam" id="PF03798">
    <property type="entry name" value="TRAM_LAG1_CLN8"/>
    <property type="match status" value="1"/>
</dbReference>
<evidence type="ECO:0000313" key="12">
    <source>
        <dbReference type="Proteomes" id="UP001445076"/>
    </source>
</evidence>
<evidence type="ECO:0000256" key="2">
    <source>
        <dbReference type="ARBA" id="ARBA00004760"/>
    </source>
</evidence>